<dbReference type="GO" id="GO:0046872">
    <property type="term" value="F:metal ion binding"/>
    <property type="evidence" value="ECO:0007669"/>
    <property type="project" value="UniProtKB-KW"/>
</dbReference>
<dbReference type="InterPro" id="IPR016131">
    <property type="entry name" value="Haemerythrin_Fe_BS"/>
</dbReference>
<dbReference type="Gene3D" id="1.20.120.50">
    <property type="entry name" value="Hemerythrin-like"/>
    <property type="match status" value="1"/>
</dbReference>
<accession>A0A7C9ITB0</accession>
<keyword evidence="6" id="KW-0812">Transmembrane</keyword>
<evidence type="ECO:0000256" key="2">
    <source>
        <dbReference type="ARBA" id="ARBA00012528"/>
    </source>
</evidence>
<feature type="transmembrane region" description="Helical" evidence="6">
    <location>
        <begin position="6"/>
        <end position="27"/>
    </location>
</feature>
<dbReference type="Gene3D" id="3.30.450.20">
    <property type="entry name" value="PAS domain"/>
    <property type="match status" value="1"/>
</dbReference>
<dbReference type="InterPro" id="IPR043128">
    <property type="entry name" value="Rev_trsase/Diguanyl_cyclase"/>
</dbReference>
<dbReference type="CDD" id="cd01949">
    <property type="entry name" value="GGDEF"/>
    <property type="match status" value="1"/>
</dbReference>
<evidence type="ECO:0000256" key="5">
    <source>
        <dbReference type="ARBA" id="ARBA00034247"/>
    </source>
</evidence>
<dbReference type="PROSITE" id="PS00550">
    <property type="entry name" value="HEMERYTHRINS"/>
    <property type="match status" value="1"/>
</dbReference>
<dbReference type="AlphaFoldDB" id="A0A7C9ITB0"/>
<dbReference type="SMART" id="SM00267">
    <property type="entry name" value="GGDEF"/>
    <property type="match status" value="1"/>
</dbReference>
<dbReference type="GO" id="GO:0052621">
    <property type="term" value="F:diguanylate cyclase activity"/>
    <property type="evidence" value="ECO:0007669"/>
    <property type="project" value="UniProtKB-EC"/>
</dbReference>
<feature type="transmembrane region" description="Helical" evidence="6">
    <location>
        <begin position="192"/>
        <end position="212"/>
    </location>
</feature>
<comment type="similarity">
    <text evidence="1">Belongs to the hemerythrin family.</text>
</comment>
<dbReference type="SUPFAM" id="SSF55785">
    <property type="entry name" value="PYP-like sensor domain (PAS domain)"/>
    <property type="match status" value="1"/>
</dbReference>
<feature type="transmembrane region" description="Helical" evidence="6">
    <location>
        <begin position="39"/>
        <end position="59"/>
    </location>
</feature>
<evidence type="ECO:0000313" key="9">
    <source>
        <dbReference type="Proteomes" id="UP000482487"/>
    </source>
</evidence>
<evidence type="ECO:0000259" key="7">
    <source>
        <dbReference type="PROSITE" id="PS50887"/>
    </source>
</evidence>
<proteinExistence type="inferred from homology"/>
<keyword evidence="9" id="KW-1185">Reference proteome</keyword>
<dbReference type="PROSITE" id="PS50887">
    <property type="entry name" value="GGDEF"/>
    <property type="match status" value="1"/>
</dbReference>
<dbReference type="SUPFAM" id="SSF55073">
    <property type="entry name" value="Nucleotide cyclase"/>
    <property type="match status" value="1"/>
</dbReference>
<feature type="transmembrane region" description="Helical" evidence="6">
    <location>
        <begin position="71"/>
        <end position="90"/>
    </location>
</feature>
<dbReference type="EC" id="2.7.7.65" evidence="2"/>
<gene>
    <name evidence="8" type="ORF">GTA51_14440</name>
</gene>
<dbReference type="GO" id="GO:1902201">
    <property type="term" value="P:negative regulation of bacterial-type flagellum-dependent cell motility"/>
    <property type="evidence" value="ECO:0007669"/>
    <property type="project" value="TreeGrafter"/>
</dbReference>
<dbReference type="InterPro" id="IPR050469">
    <property type="entry name" value="Diguanylate_Cyclase"/>
</dbReference>
<keyword evidence="6" id="KW-0472">Membrane</keyword>
<keyword evidence="3" id="KW-0479">Metal-binding</keyword>
<keyword evidence="6" id="KW-1133">Transmembrane helix</keyword>
<dbReference type="InterPro" id="IPR000160">
    <property type="entry name" value="GGDEF_dom"/>
</dbReference>
<organism evidence="8 9">
    <name type="scientific">Solidesulfovibrio aerotolerans</name>
    <dbReference type="NCBI Taxonomy" id="295255"/>
    <lineage>
        <taxon>Bacteria</taxon>
        <taxon>Pseudomonadati</taxon>
        <taxon>Thermodesulfobacteriota</taxon>
        <taxon>Desulfovibrionia</taxon>
        <taxon>Desulfovibrionales</taxon>
        <taxon>Desulfovibrionaceae</taxon>
        <taxon>Solidesulfovibrio</taxon>
    </lineage>
</organism>
<feature type="transmembrane region" description="Helical" evidence="6">
    <location>
        <begin position="125"/>
        <end position="146"/>
    </location>
</feature>
<dbReference type="Gene3D" id="3.30.70.270">
    <property type="match status" value="1"/>
</dbReference>
<dbReference type="InterPro" id="IPR013656">
    <property type="entry name" value="PAS_4"/>
</dbReference>
<dbReference type="PANTHER" id="PTHR45138:SF9">
    <property type="entry name" value="DIGUANYLATE CYCLASE DGCM-RELATED"/>
    <property type="match status" value="1"/>
</dbReference>
<dbReference type="Pfam" id="PF00990">
    <property type="entry name" value="GGDEF"/>
    <property type="match status" value="1"/>
</dbReference>
<feature type="transmembrane region" description="Helical" evidence="6">
    <location>
        <begin position="102"/>
        <end position="119"/>
    </location>
</feature>
<evidence type="ECO:0000256" key="3">
    <source>
        <dbReference type="ARBA" id="ARBA00022723"/>
    </source>
</evidence>
<comment type="caution">
    <text evidence="8">The sequence shown here is derived from an EMBL/GenBank/DDBJ whole genome shotgun (WGS) entry which is preliminary data.</text>
</comment>
<dbReference type="GO" id="GO:0043709">
    <property type="term" value="P:cell adhesion involved in single-species biofilm formation"/>
    <property type="evidence" value="ECO:0007669"/>
    <property type="project" value="TreeGrafter"/>
</dbReference>
<evidence type="ECO:0000313" key="8">
    <source>
        <dbReference type="EMBL" id="MYL84327.1"/>
    </source>
</evidence>
<feature type="transmembrane region" description="Helical" evidence="6">
    <location>
        <begin position="158"/>
        <end position="180"/>
    </location>
</feature>
<name>A0A7C9ITB0_9BACT</name>
<dbReference type="GO" id="GO:0005886">
    <property type="term" value="C:plasma membrane"/>
    <property type="evidence" value="ECO:0007669"/>
    <property type="project" value="TreeGrafter"/>
</dbReference>
<dbReference type="NCBIfam" id="TIGR02481">
    <property type="entry name" value="hemeryth_dom"/>
    <property type="match status" value="1"/>
</dbReference>
<reference evidence="8 9" key="1">
    <citation type="submission" date="2020-01" db="EMBL/GenBank/DDBJ databases">
        <title>Genome sequence of Desulfovibrio aerotolerans DSM 16695(T).</title>
        <authorList>
            <person name="Karnachuk O."/>
            <person name="Avakyan M."/>
            <person name="Mardanov A."/>
            <person name="Kadnikov V."/>
            <person name="Ravin N."/>
        </authorList>
    </citation>
    <scope>NUCLEOTIDE SEQUENCE [LARGE SCALE GENOMIC DNA]</scope>
    <source>
        <strain evidence="8 9">DSM 16695</strain>
    </source>
</reference>
<evidence type="ECO:0000256" key="4">
    <source>
        <dbReference type="ARBA" id="ARBA00023004"/>
    </source>
</evidence>
<dbReference type="InterPro" id="IPR012827">
    <property type="entry name" value="Hemerythrin_metal-bd"/>
</dbReference>
<sequence length="686" mass="73329">MMGSIDIGTLAICLGLVALLQFVAFCIQLQVDPARPGPGCWAVASAIGCVGAAVNLLRVFPSLSGHYTVPIIVYILSLVGGQILVYVGILRFLGRREKRGPLIALAVLTAAAALIFTSVHDDLPARRVCSSVIFALISFASSRALLRHHTPDIAVGARAVAAIFAVNGLALAALTALPALGLLQLPPPLPAVLTYFVLLVGSPLASIGLIVLGNQKLAAENREAGEGLRTAKIFMKSVLDSLTAHIALIDANGDIILVNKAWRDFARLNGLDPQRVCEGTNYLCACDAAARNDDAEADSFAAGIRKVLAGELGQFIMEYPCHAPHERRWFVGRVTPFPGDGPRRVVVAHEDISERKLMELALAESNKKLAAYSATDALTGIANRRRFDEVFASEYARHARSGATLSLVMLDIDYFKNYNDTYGHAEGDNCLIQAAGTIARTLHRQTDLAARYGGEEFICLLPDTDLAGAVAVAEDIRQNVAGLALPHAQSAVAPVVTVSIGVLAAKCPPGAAPGDLYKQVDALLYKAKGNGRNRVESNSLESDAPDAAAAGQGVVRIFWDTAFASGNATIDRQHQMLIATANELLLLMTQNPSCPTLGTAIDAALQHVVEHFRDEERILEAVDFPGLAEHTAEHERLLQKGTALVSGWTEDSASSGEIIRFIVHDLIMMHMLSSDIQYHLCFKQPA</sequence>
<comment type="catalytic activity">
    <reaction evidence="5">
        <text>2 GTP = 3',3'-c-di-GMP + 2 diphosphate</text>
        <dbReference type="Rhea" id="RHEA:24898"/>
        <dbReference type="ChEBI" id="CHEBI:33019"/>
        <dbReference type="ChEBI" id="CHEBI:37565"/>
        <dbReference type="ChEBI" id="CHEBI:58805"/>
        <dbReference type="EC" id="2.7.7.65"/>
    </reaction>
</comment>
<dbReference type="Pfam" id="PF01814">
    <property type="entry name" value="Hemerythrin"/>
    <property type="match status" value="1"/>
</dbReference>
<evidence type="ECO:0000256" key="6">
    <source>
        <dbReference type="SAM" id="Phobius"/>
    </source>
</evidence>
<dbReference type="EMBL" id="WVUD01000029">
    <property type="protein sequence ID" value="MYL84327.1"/>
    <property type="molecule type" value="Genomic_DNA"/>
</dbReference>
<dbReference type="SUPFAM" id="SSF47188">
    <property type="entry name" value="Hemerythrin-like"/>
    <property type="match status" value="1"/>
</dbReference>
<dbReference type="PANTHER" id="PTHR45138">
    <property type="entry name" value="REGULATORY COMPONENTS OF SENSORY TRANSDUCTION SYSTEM"/>
    <property type="match status" value="1"/>
</dbReference>
<keyword evidence="4" id="KW-0408">Iron</keyword>
<dbReference type="NCBIfam" id="TIGR00254">
    <property type="entry name" value="GGDEF"/>
    <property type="match status" value="1"/>
</dbReference>
<dbReference type="Pfam" id="PF08448">
    <property type="entry name" value="PAS_4"/>
    <property type="match status" value="1"/>
</dbReference>
<dbReference type="Proteomes" id="UP000482487">
    <property type="component" value="Unassembled WGS sequence"/>
</dbReference>
<dbReference type="InterPro" id="IPR012312">
    <property type="entry name" value="Hemerythrin-like"/>
</dbReference>
<dbReference type="InterPro" id="IPR035938">
    <property type="entry name" value="Hemerythrin-like_sf"/>
</dbReference>
<dbReference type="InterPro" id="IPR029787">
    <property type="entry name" value="Nucleotide_cyclase"/>
</dbReference>
<feature type="domain" description="GGDEF" evidence="7">
    <location>
        <begin position="403"/>
        <end position="540"/>
    </location>
</feature>
<dbReference type="InterPro" id="IPR035965">
    <property type="entry name" value="PAS-like_dom_sf"/>
</dbReference>
<dbReference type="FunFam" id="3.30.70.270:FF:000001">
    <property type="entry name" value="Diguanylate cyclase domain protein"/>
    <property type="match status" value="1"/>
</dbReference>
<dbReference type="OrthoDB" id="9812260at2"/>
<evidence type="ECO:0000256" key="1">
    <source>
        <dbReference type="ARBA" id="ARBA00010587"/>
    </source>
</evidence>
<protein>
    <recommendedName>
        <fullName evidence="2">diguanylate cyclase</fullName>
        <ecNumber evidence="2">2.7.7.65</ecNumber>
    </recommendedName>
</protein>
<dbReference type="CDD" id="cd12107">
    <property type="entry name" value="Hemerythrin"/>
    <property type="match status" value="1"/>
</dbReference>